<evidence type="ECO:0000256" key="2">
    <source>
        <dbReference type="ARBA" id="ARBA00008574"/>
    </source>
</evidence>
<evidence type="ECO:0000256" key="1">
    <source>
        <dbReference type="ARBA" id="ARBA00004127"/>
    </source>
</evidence>
<dbReference type="InterPro" id="IPR001594">
    <property type="entry name" value="Palmitoyltrfase_DHHC"/>
</dbReference>
<proteinExistence type="inferred from homology"/>
<dbReference type="PANTHER" id="PTHR22883:SF301">
    <property type="entry name" value="PALMITOYLTRANSFERASE ZDHHC12"/>
    <property type="match status" value="1"/>
</dbReference>
<feature type="transmembrane region" description="Helical" evidence="10">
    <location>
        <begin position="36"/>
        <end position="56"/>
    </location>
</feature>
<evidence type="ECO:0000313" key="13">
    <source>
        <dbReference type="Proteomes" id="UP001346149"/>
    </source>
</evidence>
<keyword evidence="9 10" id="KW-0012">Acyltransferase</keyword>
<keyword evidence="8" id="KW-0449">Lipoprotein</keyword>
<keyword evidence="5 10" id="KW-1133">Transmembrane helix</keyword>
<keyword evidence="3 10" id="KW-0808">Transferase</keyword>
<comment type="similarity">
    <text evidence="2 10">Belongs to the DHHC palmitoyltransferase family.</text>
</comment>
<evidence type="ECO:0000256" key="4">
    <source>
        <dbReference type="ARBA" id="ARBA00022692"/>
    </source>
</evidence>
<evidence type="ECO:0000256" key="3">
    <source>
        <dbReference type="ARBA" id="ARBA00022679"/>
    </source>
</evidence>
<keyword evidence="13" id="KW-1185">Reference proteome</keyword>
<comment type="domain">
    <text evidence="10">The DHHC domain is required for palmitoyltransferase activity.</text>
</comment>
<evidence type="ECO:0000256" key="8">
    <source>
        <dbReference type="ARBA" id="ARBA00023288"/>
    </source>
</evidence>
<dbReference type="Pfam" id="PF01529">
    <property type="entry name" value="DHHC"/>
    <property type="match status" value="1"/>
</dbReference>
<accession>A0AAN7LDV4</accession>
<dbReference type="GO" id="GO:0005783">
    <property type="term" value="C:endoplasmic reticulum"/>
    <property type="evidence" value="ECO:0007669"/>
    <property type="project" value="TreeGrafter"/>
</dbReference>
<evidence type="ECO:0000259" key="11">
    <source>
        <dbReference type="Pfam" id="PF01529"/>
    </source>
</evidence>
<sequence>MAFVNLFRRICLHVSCRCYCYRYFPCLEDPARRSSLGLKLVLVILHLVYVGALFFFDKDLIDKTRREPWYTAFYVLLVIATLIQYFITACSSPGYVTDAMRAVSQTNSSSAKAAKQAASNKNGSIVVVADDPLRRQLLVNNSDSWSKTVADLYPLGTPTRNYICSYCNVEQPPRAKHCHDCNRCILKFDHHCTWLGTCIGYRNHCRFWWYICEEAALCLWTTYLYISYLQGNVSVSWWKSAIMIALLVFLLMSLIFLLLLLFFHSYLILTNQTTYELVRRRRISYLSHLPQRVFPFSRGMCRNLYYMCCGGAHYMERIPSQQELEERFRPYTCFDALTCRCCF</sequence>
<dbReference type="GO" id="GO:0005794">
    <property type="term" value="C:Golgi apparatus"/>
    <property type="evidence" value="ECO:0007669"/>
    <property type="project" value="TreeGrafter"/>
</dbReference>
<evidence type="ECO:0000256" key="10">
    <source>
        <dbReference type="RuleBase" id="RU079119"/>
    </source>
</evidence>
<reference evidence="12 13" key="1">
    <citation type="journal article" date="2023" name="Hortic Res">
        <title>Pangenome of water caltrop reveals structural variations and asymmetric subgenome divergence after allopolyploidization.</title>
        <authorList>
            <person name="Zhang X."/>
            <person name="Chen Y."/>
            <person name="Wang L."/>
            <person name="Yuan Y."/>
            <person name="Fang M."/>
            <person name="Shi L."/>
            <person name="Lu R."/>
            <person name="Comes H.P."/>
            <person name="Ma Y."/>
            <person name="Chen Y."/>
            <person name="Huang G."/>
            <person name="Zhou Y."/>
            <person name="Zheng Z."/>
            <person name="Qiu Y."/>
        </authorList>
    </citation>
    <scope>NUCLEOTIDE SEQUENCE [LARGE SCALE GENOMIC DNA]</scope>
    <source>
        <strain evidence="12">F231</strain>
    </source>
</reference>
<dbReference type="InterPro" id="IPR039859">
    <property type="entry name" value="PFA4/ZDH16/20/ERF2-like"/>
</dbReference>
<keyword evidence="7" id="KW-0564">Palmitate</keyword>
<dbReference type="PROSITE" id="PS50216">
    <property type="entry name" value="DHHC"/>
    <property type="match status" value="1"/>
</dbReference>
<evidence type="ECO:0000256" key="7">
    <source>
        <dbReference type="ARBA" id="ARBA00023139"/>
    </source>
</evidence>
<evidence type="ECO:0000256" key="6">
    <source>
        <dbReference type="ARBA" id="ARBA00023136"/>
    </source>
</evidence>
<feature type="domain" description="Palmitoyltransferase DHHC" evidence="11">
    <location>
        <begin position="160"/>
        <end position="279"/>
    </location>
</feature>
<dbReference type="EMBL" id="JAXQNO010000014">
    <property type="protein sequence ID" value="KAK4784421.1"/>
    <property type="molecule type" value="Genomic_DNA"/>
</dbReference>
<keyword evidence="6 10" id="KW-0472">Membrane</keyword>
<evidence type="ECO:0000256" key="9">
    <source>
        <dbReference type="ARBA" id="ARBA00023315"/>
    </source>
</evidence>
<dbReference type="EC" id="2.3.1.225" evidence="10"/>
<evidence type="ECO:0000313" key="12">
    <source>
        <dbReference type="EMBL" id="KAK4784421.1"/>
    </source>
</evidence>
<organism evidence="12 13">
    <name type="scientific">Trapa natans</name>
    <name type="common">Water chestnut</name>
    <dbReference type="NCBI Taxonomy" id="22666"/>
    <lineage>
        <taxon>Eukaryota</taxon>
        <taxon>Viridiplantae</taxon>
        <taxon>Streptophyta</taxon>
        <taxon>Embryophyta</taxon>
        <taxon>Tracheophyta</taxon>
        <taxon>Spermatophyta</taxon>
        <taxon>Magnoliopsida</taxon>
        <taxon>eudicotyledons</taxon>
        <taxon>Gunneridae</taxon>
        <taxon>Pentapetalae</taxon>
        <taxon>rosids</taxon>
        <taxon>malvids</taxon>
        <taxon>Myrtales</taxon>
        <taxon>Lythraceae</taxon>
        <taxon>Trapa</taxon>
    </lineage>
</organism>
<dbReference type="AlphaFoldDB" id="A0AAN7LDV4"/>
<protein>
    <recommendedName>
        <fullName evidence="10">S-acyltransferase</fullName>
        <ecNumber evidence="10">2.3.1.225</ecNumber>
    </recommendedName>
    <alternativeName>
        <fullName evidence="10">Palmitoyltransferase</fullName>
    </alternativeName>
</protein>
<feature type="transmembrane region" description="Helical" evidence="10">
    <location>
        <begin position="241"/>
        <end position="263"/>
    </location>
</feature>
<evidence type="ECO:0000256" key="5">
    <source>
        <dbReference type="ARBA" id="ARBA00022989"/>
    </source>
</evidence>
<dbReference type="GO" id="GO:0006612">
    <property type="term" value="P:protein targeting to membrane"/>
    <property type="evidence" value="ECO:0007669"/>
    <property type="project" value="TreeGrafter"/>
</dbReference>
<gene>
    <name evidence="12" type="ORF">SAY86_018789</name>
</gene>
<dbReference type="GO" id="GO:0019706">
    <property type="term" value="F:protein-cysteine S-palmitoyltransferase activity"/>
    <property type="evidence" value="ECO:0007669"/>
    <property type="project" value="UniProtKB-EC"/>
</dbReference>
<feature type="transmembrane region" description="Helical" evidence="10">
    <location>
        <begin position="68"/>
        <end position="87"/>
    </location>
</feature>
<keyword evidence="4 10" id="KW-0812">Transmembrane</keyword>
<comment type="subcellular location">
    <subcellularLocation>
        <location evidence="1">Endomembrane system</location>
        <topology evidence="1">Multi-pass membrane protein</topology>
    </subcellularLocation>
</comment>
<dbReference type="PANTHER" id="PTHR22883">
    <property type="entry name" value="ZINC FINGER DHHC DOMAIN CONTAINING PROTEIN"/>
    <property type="match status" value="1"/>
</dbReference>
<comment type="catalytic activity">
    <reaction evidence="10">
        <text>L-cysteinyl-[protein] + hexadecanoyl-CoA = S-hexadecanoyl-L-cysteinyl-[protein] + CoA</text>
        <dbReference type="Rhea" id="RHEA:36683"/>
        <dbReference type="Rhea" id="RHEA-COMP:10131"/>
        <dbReference type="Rhea" id="RHEA-COMP:11032"/>
        <dbReference type="ChEBI" id="CHEBI:29950"/>
        <dbReference type="ChEBI" id="CHEBI:57287"/>
        <dbReference type="ChEBI" id="CHEBI:57379"/>
        <dbReference type="ChEBI" id="CHEBI:74151"/>
        <dbReference type="EC" id="2.3.1.225"/>
    </reaction>
</comment>
<feature type="transmembrane region" description="Helical" evidence="10">
    <location>
        <begin position="207"/>
        <end position="229"/>
    </location>
</feature>
<comment type="caution">
    <text evidence="12">The sequence shown here is derived from an EMBL/GenBank/DDBJ whole genome shotgun (WGS) entry which is preliminary data.</text>
</comment>
<name>A0AAN7LDV4_TRANT</name>
<dbReference type="Proteomes" id="UP001346149">
    <property type="component" value="Unassembled WGS sequence"/>
</dbReference>